<reference evidence="3 4" key="1">
    <citation type="submission" date="2019-04" db="EMBL/GenBank/DDBJ databases">
        <authorList>
            <person name="Poehlein A."/>
            <person name="Bengelsdorf F.R."/>
            <person name="Duerre P."/>
            <person name="Daniel R."/>
        </authorList>
    </citation>
    <scope>NUCLEOTIDE SEQUENCE [LARGE SCALE GENOMIC DNA]</scope>
    <source>
        <strain evidence="3 4">BS-1</strain>
    </source>
</reference>
<keyword evidence="1" id="KW-0092">Biotin</keyword>
<dbReference type="AlphaFoldDB" id="A0A4Z0YCM6"/>
<evidence type="ECO:0000313" key="3">
    <source>
        <dbReference type="EMBL" id="TGJ76563.1"/>
    </source>
</evidence>
<dbReference type="OrthoDB" id="9812676at2"/>
<evidence type="ECO:0000256" key="1">
    <source>
        <dbReference type="ARBA" id="ARBA00023267"/>
    </source>
</evidence>
<keyword evidence="3" id="KW-0456">Lyase</keyword>
<dbReference type="Proteomes" id="UP000297714">
    <property type="component" value="Unassembled WGS sequence"/>
</dbReference>
<dbReference type="SUPFAM" id="SSF51230">
    <property type="entry name" value="Single hybrid motif"/>
    <property type="match status" value="1"/>
</dbReference>
<dbReference type="PROSITE" id="PS50968">
    <property type="entry name" value="BIOTINYL_LIPOYL"/>
    <property type="match status" value="1"/>
</dbReference>
<dbReference type="RefSeq" id="WP_135659334.1">
    <property type="nucleotide sequence ID" value="NZ_SRMQ01000005.1"/>
</dbReference>
<dbReference type="InterPro" id="IPR011053">
    <property type="entry name" value="Single_hybrid_motif"/>
</dbReference>
<organism evidence="3 4">
    <name type="scientific">Caproiciproducens galactitolivorans</name>
    <dbReference type="NCBI Taxonomy" id="642589"/>
    <lineage>
        <taxon>Bacteria</taxon>
        <taxon>Bacillati</taxon>
        <taxon>Bacillota</taxon>
        <taxon>Clostridia</taxon>
        <taxon>Eubacteriales</taxon>
        <taxon>Acutalibacteraceae</taxon>
        <taxon>Caproiciproducens</taxon>
    </lineage>
</organism>
<dbReference type="PROSITE" id="PS00188">
    <property type="entry name" value="BIOTIN"/>
    <property type="match status" value="1"/>
</dbReference>
<dbReference type="GO" id="GO:0016829">
    <property type="term" value="F:lyase activity"/>
    <property type="evidence" value="ECO:0007669"/>
    <property type="project" value="UniProtKB-KW"/>
</dbReference>
<dbReference type="Gene3D" id="2.40.50.100">
    <property type="match status" value="1"/>
</dbReference>
<dbReference type="EMBL" id="SRMQ01000005">
    <property type="protein sequence ID" value="TGJ76563.1"/>
    <property type="molecule type" value="Genomic_DNA"/>
</dbReference>
<dbReference type="InterPro" id="IPR000089">
    <property type="entry name" value="Biotin_lipoyl"/>
</dbReference>
<accession>A0A4Z0YCM6</accession>
<name>A0A4Z0YCM6_9FIRM</name>
<gene>
    <name evidence="3" type="primary">gcdC</name>
    <name evidence="3" type="ORF">CAGA_14800</name>
</gene>
<dbReference type="FunFam" id="2.40.50.100:FF:000003">
    <property type="entry name" value="Acetyl-CoA carboxylase biotin carboxyl carrier protein"/>
    <property type="match status" value="1"/>
</dbReference>
<protein>
    <submittedName>
        <fullName evidence="3">Glutaconyl-CoA decarboxylase subunit gamma</fullName>
        <ecNumber evidence="3">4.1.1.70</ecNumber>
    </submittedName>
</protein>
<dbReference type="InterPro" id="IPR001882">
    <property type="entry name" value="Biotin_BS"/>
</dbReference>
<sequence length="131" mass="13376">MKNLKITVNGTVYDVQVEEVGNTPPASISTTPAVVPQPAVAPTPAPAPVKAPAAKADVPADAELISCPMPGTIVSVNVTPGQSVKKNDVLLILEAMKMENEIMAPHDATVAAVHVNKGDSVDSGAPLVSLH</sequence>
<dbReference type="CDD" id="cd06850">
    <property type="entry name" value="biotinyl_domain"/>
    <property type="match status" value="1"/>
</dbReference>
<keyword evidence="4" id="KW-1185">Reference proteome</keyword>
<feature type="domain" description="Lipoyl-binding" evidence="2">
    <location>
        <begin position="53"/>
        <end position="131"/>
    </location>
</feature>
<dbReference type="PANTHER" id="PTHR45266:SF3">
    <property type="entry name" value="OXALOACETATE DECARBOXYLASE ALPHA CHAIN"/>
    <property type="match status" value="1"/>
</dbReference>
<dbReference type="PANTHER" id="PTHR45266">
    <property type="entry name" value="OXALOACETATE DECARBOXYLASE ALPHA CHAIN"/>
    <property type="match status" value="1"/>
</dbReference>
<evidence type="ECO:0000259" key="2">
    <source>
        <dbReference type="PROSITE" id="PS50968"/>
    </source>
</evidence>
<evidence type="ECO:0000313" key="4">
    <source>
        <dbReference type="Proteomes" id="UP000297714"/>
    </source>
</evidence>
<dbReference type="EC" id="4.1.1.70" evidence="3"/>
<dbReference type="Pfam" id="PF00364">
    <property type="entry name" value="Biotin_lipoyl"/>
    <property type="match status" value="1"/>
</dbReference>
<proteinExistence type="predicted"/>
<comment type="caution">
    <text evidence="3">The sequence shown here is derived from an EMBL/GenBank/DDBJ whole genome shotgun (WGS) entry which is preliminary data.</text>
</comment>
<dbReference type="InterPro" id="IPR050709">
    <property type="entry name" value="Biotin_Carboxyl_Carrier/Decarb"/>
</dbReference>